<dbReference type="GO" id="GO:1990444">
    <property type="term" value="F:F-box domain binding"/>
    <property type="evidence" value="ECO:0007669"/>
    <property type="project" value="TreeGrafter"/>
</dbReference>
<evidence type="ECO:0000313" key="2">
    <source>
        <dbReference type="Proteomes" id="UP001202479"/>
    </source>
</evidence>
<dbReference type="GO" id="GO:0005654">
    <property type="term" value="C:nucleoplasm"/>
    <property type="evidence" value="ECO:0007669"/>
    <property type="project" value="TreeGrafter"/>
</dbReference>
<dbReference type="RefSeq" id="XP_049179834.1">
    <property type="nucleotide sequence ID" value="XM_049324427.1"/>
</dbReference>
<keyword evidence="2" id="KW-1185">Reference proteome</keyword>
<gene>
    <name evidence="1" type="ORF">KGF56_003125</name>
</gene>
<accession>A0AAI9SWD1</accession>
<proteinExistence type="predicted"/>
<reference evidence="1" key="1">
    <citation type="journal article" date="2022" name="DNA Res.">
        <title>Genome analysis of five recently described species of the CUG-Ser clade uncovers Candida theae as a new hybrid lineage with pathogenic potential in the Candida parapsilosis species complex.</title>
        <authorList>
            <person name="Mixao V."/>
            <person name="Del Olmo V."/>
            <person name="Hegedusova E."/>
            <person name="Saus E."/>
            <person name="Pryszcz L."/>
            <person name="Cillingova A."/>
            <person name="Nosek J."/>
            <person name="Gabaldon T."/>
        </authorList>
    </citation>
    <scope>NUCLEOTIDE SEQUENCE</scope>
    <source>
        <strain evidence="1">CBS 10844</strain>
    </source>
</reference>
<dbReference type="InterPro" id="IPR052449">
    <property type="entry name" value="STYX-Interacting_Phosphatase"/>
</dbReference>
<organism evidence="1 2">
    <name type="scientific">Candida oxycetoniae</name>
    <dbReference type="NCBI Taxonomy" id="497107"/>
    <lineage>
        <taxon>Eukaryota</taxon>
        <taxon>Fungi</taxon>
        <taxon>Dikarya</taxon>
        <taxon>Ascomycota</taxon>
        <taxon>Saccharomycotina</taxon>
        <taxon>Pichiomycetes</taxon>
        <taxon>Debaryomycetaceae</taxon>
        <taxon>Candida/Lodderomyces clade</taxon>
        <taxon>Candida</taxon>
    </lineage>
</organism>
<protein>
    <submittedName>
        <fullName evidence="1">Uncharacterized protein</fullName>
    </submittedName>
</protein>
<dbReference type="Gene3D" id="3.90.190.10">
    <property type="entry name" value="Protein tyrosine phosphatase superfamily"/>
    <property type="match status" value="1"/>
</dbReference>
<dbReference type="PANTHER" id="PTHR46588">
    <property type="entry name" value="SERINE/THREONINE/TYROSINE-INTERACTING PROTEIN"/>
    <property type="match status" value="1"/>
</dbReference>
<dbReference type="Proteomes" id="UP001202479">
    <property type="component" value="Unassembled WGS sequence"/>
</dbReference>
<evidence type="ECO:0000313" key="1">
    <source>
        <dbReference type="EMBL" id="KAI3404089.2"/>
    </source>
</evidence>
<dbReference type="GO" id="GO:0062026">
    <property type="term" value="P:negative regulation of SCF-dependent proteasomal ubiquitin-dependent catabolic process"/>
    <property type="evidence" value="ECO:0007669"/>
    <property type="project" value="TreeGrafter"/>
</dbReference>
<dbReference type="PANTHER" id="PTHR46588:SF1">
    <property type="entry name" value="SERINE_THREONINE_TYROSINE-INTERACTING PROTEIN"/>
    <property type="match status" value="1"/>
</dbReference>
<dbReference type="GO" id="GO:0005737">
    <property type="term" value="C:cytoplasm"/>
    <property type="evidence" value="ECO:0007669"/>
    <property type="project" value="TreeGrafter"/>
</dbReference>
<dbReference type="EMBL" id="JAHUZD010000108">
    <property type="protein sequence ID" value="KAI3404089.2"/>
    <property type="molecule type" value="Genomic_DNA"/>
</dbReference>
<dbReference type="GO" id="GO:0070372">
    <property type="term" value="P:regulation of ERK1 and ERK2 cascade"/>
    <property type="evidence" value="ECO:0007669"/>
    <property type="project" value="TreeGrafter"/>
</dbReference>
<dbReference type="InterPro" id="IPR029021">
    <property type="entry name" value="Prot-tyrosine_phosphatase-like"/>
</dbReference>
<dbReference type="GeneID" id="73380742"/>
<dbReference type="AlphaFoldDB" id="A0AAI9SWD1"/>
<comment type="caution">
    <text evidence="1">The sequence shown here is derived from an EMBL/GenBank/DDBJ whole genome shotgun (WGS) entry which is preliminary data.</text>
</comment>
<name>A0AAI9SWD1_9ASCO</name>
<sequence>MFPQQQQQQQQYQQNGHVYLPQTNFNESMFFNPDLPQEICPNVWLGPYSSLRNYSNNKILEQQKQSGGTNTSFLAKNKGIKMIINCGTTAKFLDLIENSIEVSISSDIMILSIDPAFDPQHQNEQVLISEFTTKFNRILQNYLSYFYIDNPSSINLIHQLPKSHDLTSIKSPLFTGSNLKIQFFKIVRLISLFKYIFNHEFQILILSESGDLNLSTGLTIAYLMDNYKYNLNNSFRLIKEKRPTVMELKLNFYDDLLIVEHLKKFYLENIEIKVKNPQLLINKVKRKNSLCENDGGCGNDGDEDDAMRDEIMVGGDRKRRLH</sequence>